<dbReference type="Gene3D" id="1.10.10.10">
    <property type="entry name" value="Winged helix-like DNA-binding domain superfamily/Winged helix DNA-binding domain"/>
    <property type="match status" value="1"/>
</dbReference>
<gene>
    <name evidence="3" type="ORF">FGL95_23780</name>
</gene>
<evidence type="ECO:0000259" key="1">
    <source>
        <dbReference type="Pfam" id="PF03551"/>
    </source>
</evidence>
<evidence type="ECO:0000313" key="4">
    <source>
        <dbReference type="Proteomes" id="UP000535543"/>
    </source>
</evidence>
<evidence type="ECO:0000313" key="3">
    <source>
        <dbReference type="EMBL" id="NMN98064.1"/>
    </source>
</evidence>
<proteinExistence type="predicted"/>
<dbReference type="InterPro" id="IPR036388">
    <property type="entry name" value="WH-like_DNA-bd_sf"/>
</dbReference>
<comment type="caution">
    <text evidence="3">The sequence shown here is derived from an EMBL/GenBank/DDBJ whole genome shotgun (WGS) entry which is preliminary data.</text>
</comment>
<dbReference type="AlphaFoldDB" id="A0A848KM62"/>
<sequence>MDRPLNATAASLLGFLHRGPMTGWDLVVVAQESIGGFWSLTQSQVYRELAAMERDGLIRAEKTGPRERKPFSLTEAGRSAFAEWLDREPGPENIRYPLLLTMVFGEYLAPERLAEMLRDHQQMHERQLASYLETAASHELDGNRFALATLDFGIYYERAVIEWFNNLPARLTRNT</sequence>
<feature type="domain" description="Transcription regulator PadR C-terminal" evidence="2">
    <location>
        <begin position="94"/>
        <end position="167"/>
    </location>
</feature>
<dbReference type="PANTHER" id="PTHR43252:SF2">
    <property type="entry name" value="TRANSCRIPTION REGULATOR, PADR-LIKE FAMILY"/>
    <property type="match status" value="1"/>
</dbReference>
<reference evidence="3 4" key="1">
    <citation type="submission" date="2019-05" db="EMBL/GenBank/DDBJ databases">
        <authorList>
            <person name="Lee S.D."/>
        </authorList>
    </citation>
    <scope>NUCLEOTIDE SEQUENCE [LARGE SCALE GENOMIC DNA]</scope>
    <source>
        <strain evidence="3 4">YC2-7</strain>
    </source>
</reference>
<dbReference type="Proteomes" id="UP000535543">
    <property type="component" value="Unassembled WGS sequence"/>
</dbReference>
<dbReference type="InterPro" id="IPR005149">
    <property type="entry name" value="Tscrpt_reg_PadR_N"/>
</dbReference>
<reference evidence="3 4" key="2">
    <citation type="submission" date="2020-06" db="EMBL/GenBank/DDBJ databases">
        <title>Antribacter stalactiti gen. nov., sp. nov., a new member of the family Nacardiaceae isolated from a cave.</title>
        <authorList>
            <person name="Kim I.S."/>
        </authorList>
    </citation>
    <scope>NUCLEOTIDE SEQUENCE [LARGE SCALE GENOMIC DNA]</scope>
    <source>
        <strain evidence="3 4">YC2-7</strain>
    </source>
</reference>
<dbReference type="RefSeq" id="WP_169591673.1">
    <property type="nucleotide sequence ID" value="NZ_VCQU01000009.1"/>
</dbReference>
<organism evidence="3 4">
    <name type="scientific">Antrihabitans stalactiti</name>
    <dbReference type="NCBI Taxonomy" id="2584121"/>
    <lineage>
        <taxon>Bacteria</taxon>
        <taxon>Bacillati</taxon>
        <taxon>Actinomycetota</taxon>
        <taxon>Actinomycetes</taxon>
        <taxon>Mycobacteriales</taxon>
        <taxon>Nocardiaceae</taxon>
        <taxon>Antrihabitans</taxon>
    </lineage>
</organism>
<dbReference type="SUPFAM" id="SSF46785">
    <property type="entry name" value="Winged helix' DNA-binding domain"/>
    <property type="match status" value="1"/>
</dbReference>
<keyword evidence="4" id="KW-1185">Reference proteome</keyword>
<evidence type="ECO:0000259" key="2">
    <source>
        <dbReference type="Pfam" id="PF10400"/>
    </source>
</evidence>
<dbReference type="Gene3D" id="6.10.140.190">
    <property type="match status" value="1"/>
</dbReference>
<dbReference type="Pfam" id="PF03551">
    <property type="entry name" value="PadR"/>
    <property type="match status" value="1"/>
</dbReference>
<protein>
    <submittedName>
        <fullName evidence="3">PadR family transcriptional regulator</fullName>
    </submittedName>
</protein>
<dbReference type="InterPro" id="IPR036390">
    <property type="entry name" value="WH_DNA-bd_sf"/>
</dbReference>
<dbReference type="Pfam" id="PF10400">
    <property type="entry name" value="Vir_act_alpha_C"/>
    <property type="match status" value="1"/>
</dbReference>
<accession>A0A848KM62</accession>
<dbReference type="EMBL" id="VCQU01000009">
    <property type="protein sequence ID" value="NMN98064.1"/>
    <property type="molecule type" value="Genomic_DNA"/>
</dbReference>
<name>A0A848KM62_9NOCA</name>
<dbReference type="PANTHER" id="PTHR43252">
    <property type="entry name" value="TRANSCRIPTIONAL REGULATOR YQJI"/>
    <property type="match status" value="1"/>
</dbReference>
<dbReference type="InterPro" id="IPR018309">
    <property type="entry name" value="Tscrpt_reg_PadR_C"/>
</dbReference>
<feature type="domain" description="Transcription regulator PadR N-terminal" evidence="1">
    <location>
        <begin position="12"/>
        <end position="83"/>
    </location>
</feature>